<dbReference type="PANTHER" id="PTHR48069:SF3">
    <property type="entry name" value="DIHYDROFOLATE REDUCTASE"/>
    <property type="match status" value="1"/>
</dbReference>
<dbReference type="UniPathway" id="UPA00077">
    <property type="reaction ID" value="UER00158"/>
</dbReference>
<dbReference type="EC" id="1.5.1.3" evidence="3 8"/>
<keyword evidence="5 8" id="KW-0521">NADP</keyword>
<dbReference type="CDD" id="cd00209">
    <property type="entry name" value="DHFR"/>
    <property type="match status" value="1"/>
</dbReference>
<dbReference type="FunFam" id="3.40.430.10:FF:000001">
    <property type="entry name" value="Dihydrofolate reductase"/>
    <property type="match status" value="1"/>
</dbReference>
<reference evidence="11 12" key="1">
    <citation type="submission" date="2016-11" db="EMBL/GenBank/DDBJ databases">
        <authorList>
            <person name="Jaros S."/>
            <person name="Januszkiewicz K."/>
            <person name="Wedrychowicz H."/>
        </authorList>
    </citation>
    <scope>NUCLEOTIDE SEQUENCE [LARGE SCALE GENOMIC DNA]</scope>
    <source>
        <strain evidence="11 12">DSM 21637</strain>
    </source>
</reference>
<comment type="pathway">
    <text evidence="1 8">Cofactor biosynthesis; tetrahydrofolate biosynthesis; 5,6,7,8-tetrahydrofolate from 7,8-dihydrofolate: step 1/1.</text>
</comment>
<dbReference type="InterPro" id="IPR017925">
    <property type="entry name" value="DHFR_CS"/>
</dbReference>
<dbReference type="GO" id="GO:0006730">
    <property type="term" value="P:one-carbon metabolic process"/>
    <property type="evidence" value="ECO:0007669"/>
    <property type="project" value="UniProtKB-KW"/>
</dbReference>
<comment type="function">
    <text evidence="7 8">Key enzyme in folate metabolism. Catalyzes an essential reaction for de novo glycine and purine synthesis, and for DNA precursor synthesis.</text>
</comment>
<dbReference type="SUPFAM" id="SSF53597">
    <property type="entry name" value="Dihydrofolate reductase-like"/>
    <property type="match status" value="1"/>
</dbReference>
<dbReference type="InterPro" id="IPR001796">
    <property type="entry name" value="DHFR_dom"/>
</dbReference>
<comment type="similarity">
    <text evidence="2 8 9">Belongs to the dihydrofolate reductase family.</text>
</comment>
<dbReference type="Gene3D" id="3.40.430.10">
    <property type="entry name" value="Dihydrofolate Reductase, subunit A"/>
    <property type="match status" value="1"/>
</dbReference>
<dbReference type="GO" id="GO:0070401">
    <property type="term" value="F:NADP+ binding"/>
    <property type="evidence" value="ECO:0007669"/>
    <property type="project" value="UniProtKB-ARBA"/>
</dbReference>
<dbReference type="AlphaFoldDB" id="A0A1K1W0P9"/>
<dbReference type="PIRSF" id="PIRSF000194">
    <property type="entry name" value="DHFR"/>
    <property type="match status" value="1"/>
</dbReference>
<evidence type="ECO:0000256" key="1">
    <source>
        <dbReference type="ARBA" id="ARBA00004903"/>
    </source>
</evidence>
<evidence type="ECO:0000256" key="6">
    <source>
        <dbReference type="ARBA" id="ARBA00023002"/>
    </source>
</evidence>
<evidence type="ECO:0000256" key="9">
    <source>
        <dbReference type="RuleBase" id="RU004474"/>
    </source>
</evidence>
<evidence type="ECO:0000256" key="3">
    <source>
        <dbReference type="ARBA" id="ARBA00012856"/>
    </source>
</evidence>
<comment type="catalytic activity">
    <reaction evidence="8">
        <text>(6S)-5,6,7,8-tetrahydrofolate + NADP(+) = 7,8-dihydrofolate + NADPH + H(+)</text>
        <dbReference type="Rhea" id="RHEA:15009"/>
        <dbReference type="ChEBI" id="CHEBI:15378"/>
        <dbReference type="ChEBI" id="CHEBI:57451"/>
        <dbReference type="ChEBI" id="CHEBI:57453"/>
        <dbReference type="ChEBI" id="CHEBI:57783"/>
        <dbReference type="ChEBI" id="CHEBI:58349"/>
        <dbReference type="EC" id="1.5.1.3"/>
    </reaction>
</comment>
<dbReference type="Proteomes" id="UP000182350">
    <property type="component" value="Unassembled WGS sequence"/>
</dbReference>
<evidence type="ECO:0000256" key="7">
    <source>
        <dbReference type="ARBA" id="ARBA00025067"/>
    </source>
</evidence>
<dbReference type="GO" id="GO:0004146">
    <property type="term" value="F:dihydrofolate reductase activity"/>
    <property type="evidence" value="ECO:0007669"/>
    <property type="project" value="UniProtKB-EC"/>
</dbReference>
<organism evidence="11 12">
    <name type="scientific">Marinospirillum alkaliphilum DSM 21637</name>
    <dbReference type="NCBI Taxonomy" id="1122209"/>
    <lineage>
        <taxon>Bacteria</taxon>
        <taxon>Pseudomonadati</taxon>
        <taxon>Pseudomonadota</taxon>
        <taxon>Gammaproteobacteria</taxon>
        <taxon>Oceanospirillales</taxon>
        <taxon>Oceanospirillaceae</taxon>
        <taxon>Marinospirillum</taxon>
    </lineage>
</organism>
<dbReference type="Pfam" id="PF00186">
    <property type="entry name" value="DHFR_1"/>
    <property type="match status" value="1"/>
</dbReference>
<evidence type="ECO:0000256" key="5">
    <source>
        <dbReference type="ARBA" id="ARBA00022857"/>
    </source>
</evidence>
<dbReference type="GO" id="GO:0046655">
    <property type="term" value="P:folic acid metabolic process"/>
    <property type="evidence" value="ECO:0007669"/>
    <property type="project" value="TreeGrafter"/>
</dbReference>
<name>A0A1K1W0P9_9GAMM</name>
<accession>A0A1K1W0P9</accession>
<keyword evidence="4 8" id="KW-0554">One-carbon metabolism</keyword>
<dbReference type="PANTHER" id="PTHR48069">
    <property type="entry name" value="DIHYDROFOLATE REDUCTASE"/>
    <property type="match status" value="1"/>
</dbReference>
<evidence type="ECO:0000256" key="4">
    <source>
        <dbReference type="ARBA" id="ARBA00022563"/>
    </source>
</evidence>
<dbReference type="PRINTS" id="PR00070">
    <property type="entry name" value="DHFR"/>
</dbReference>
<dbReference type="PROSITE" id="PS00075">
    <property type="entry name" value="DHFR_1"/>
    <property type="match status" value="1"/>
</dbReference>
<dbReference type="GO" id="GO:0046452">
    <property type="term" value="P:dihydrofolate metabolic process"/>
    <property type="evidence" value="ECO:0007669"/>
    <property type="project" value="TreeGrafter"/>
</dbReference>
<keyword evidence="12" id="KW-1185">Reference proteome</keyword>
<dbReference type="STRING" id="1122209.SAMN02745752_01207"/>
<feature type="domain" description="DHFR" evidence="10">
    <location>
        <begin position="8"/>
        <end position="172"/>
    </location>
</feature>
<evidence type="ECO:0000259" key="10">
    <source>
        <dbReference type="PROSITE" id="PS51330"/>
    </source>
</evidence>
<dbReference type="InterPro" id="IPR012259">
    <property type="entry name" value="DHFR"/>
</dbReference>
<protein>
    <recommendedName>
        <fullName evidence="3 8">Dihydrofolate reductase</fullName>
        <ecNumber evidence="3 8">1.5.1.3</ecNumber>
    </recommendedName>
</protein>
<dbReference type="RefSeq" id="WP_072325448.1">
    <property type="nucleotide sequence ID" value="NZ_FPJW01000003.1"/>
</dbReference>
<dbReference type="InterPro" id="IPR024072">
    <property type="entry name" value="DHFR-like_dom_sf"/>
</dbReference>
<sequence length="177" mass="19691">MSLQLTTPVAIIVAAAKNRVIGHNNAMPWYLPEELKHFKRTTLGKPLVMGRATFESIGRPLPGRTNIVISRNPMFSHPGIKVASSLEDALRLADSQAILDGSEEIMVMGGGQIYQQAFALASRLYLTEVDAEPVGDTWFPEIRDADWLETSRDTYPAQEGNRYAYAIRVLERKSRGC</sequence>
<dbReference type="EMBL" id="FPJW01000003">
    <property type="protein sequence ID" value="SFX30984.1"/>
    <property type="molecule type" value="Genomic_DNA"/>
</dbReference>
<evidence type="ECO:0000313" key="12">
    <source>
        <dbReference type="Proteomes" id="UP000182350"/>
    </source>
</evidence>
<evidence type="ECO:0000256" key="2">
    <source>
        <dbReference type="ARBA" id="ARBA00009539"/>
    </source>
</evidence>
<dbReference type="OrthoDB" id="9804315at2"/>
<dbReference type="GO" id="GO:0005829">
    <property type="term" value="C:cytosol"/>
    <property type="evidence" value="ECO:0007669"/>
    <property type="project" value="TreeGrafter"/>
</dbReference>
<keyword evidence="6 8" id="KW-0560">Oxidoreductase</keyword>
<evidence type="ECO:0000313" key="11">
    <source>
        <dbReference type="EMBL" id="SFX30984.1"/>
    </source>
</evidence>
<dbReference type="PROSITE" id="PS51330">
    <property type="entry name" value="DHFR_2"/>
    <property type="match status" value="1"/>
</dbReference>
<evidence type="ECO:0000256" key="8">
    <source>
        <dbReference type="PIRNR" id="PIRNR000194"/>
    </source>
</evidence>
<dbReference type="GO" id="GO:0046654">
    <property type="term" value="P:tetrahydrofolate biosynthetic process"/>
    <property type="evidence" value="ECO:0007669"/>
    <property type="project" value="UniProtKB-UniPathway"/>
</dbReference>
<gene>
    <name evidence="11" type="ORF">SAMN02745752_01207</name>
</gene>
<proteinExistence type="inferred from homology"/>